<dbReference type="PANTHER" id="PTHR31683:SF184">
    <property type="entry name" value="PECTATE LYASE"/>
    <property type="match status" value="1"/>
</dbReference>
<dbReference type="EC" id="4.2.2.2" evidence="4 10"/>
<dbReference type="GO" id="GO:0030570">
    <property type="term" value="F:pectate lyase activity"/>
    <property type="evidence" value="ECO:0007669"/>
    <property type="project" value="UniProtKB-EC"/>
</dbReference>
<name>A0A6A3A6X1_HIBSY</name>
<dbReference type="EMBL" id="VEPZ02001034">
    <property type="protein sequence ID" value="KAE8699676.1"/>
    <property type="molecule type" value="Genomic_DNA"/>
</dbReference>
<dbReference type="PANTHER" id="PTHR31683">
    <property type="entry name" value="PECTATE LYASE 18-RELATED"/>
    <property type="match status" value="1"/>
</dbReference>
<evidence type="ECO:0000256" key="10">
    <source>
        <dbReference type="RuleBase" id="RU361123"/>
    </source>
</evidence>
<dbReference type="GO" id="GO:0045490">
    <property type="term" value="P:pectin catabolic process"/>
    <property type="evidence" value="ECO:0007669"/>
    <property type="project" value="UniProtKB-UniPathway"/>
</dbReference>
<evidence type="ECO:0000313" key="13">
    <source>
        <dbReference type="Proteomes" id="UP000436088"/>
    </source>
</evidence>
<evidence type="ECO:0000256" key="9">
    <source>
        <dbReference type="ARBA" id="ARBA00023239"/>
    </source>
</evidence>
<comment type="similarity">
    <text evidence="3 10">Belongs to the polysaccharide lyase 1 family.</text>
</comment>
<keyword evidence="8" id="KW-0325">Glycoprotein</keyword>
<dbReference type="SUPFAM" id="SSF51126">
    <property type="entry name" value="Pectin lyase-like"/>
    <property type="match status" value="1"/>
</dbReference>
<reference evidence="12" key="1">
    <citation type="submission" date="2019-09" db="EMBL/GenBank/DDBJ databases">
        <title>Draft genome information of white flower Hibiscus syriacus.</title>
        <authorList>
            <person name="Kim Y.-M."/>
        </authorList>
    </citation>
    <scope>NUCLEOTIDE SEQUENCE [LARGE SCALE GENOMIC DNA]</scope>
    <source>
        <strain evidence="12">YM2019G1</strain>
    </source>
</reference>
<dbReference type="InterPro" id="IPR045032">
    <property type="entry name" value="PEL"/>
</dbReference>
<evidence type="ECO:0000256" key="8">
    <source>
        <dbReference type="ARBA" id="ARBA00023180"/>
    </source>
</evidence>
<proteinExistence type="inferred from homology"/>
<dbReference type="UniPathway" id="UPA00545">
    <property type="reaction ID" value="UER00824"/>
</dbReference>
<comment type="catalytic activity">
    <reaction evidence="1 10">
        <text>Eliminative cleavage of (1-&gt;4)-alpha-D-galacturonan to give oligosaccharides with 4-deoxy-alpha-D-galact-4-enuronosyl groups at their non-reducing ends.</text>
        <dbReference type="EC" id="4.2.2.2"/>
    </reaction>
</comment>
<dbReference type="InterPro" id="IPR007524">
    <property type="entry name" value="Pec_lyase_N"/>
</dbReference>
<dbReference type="GO" id="GO:0046872">
    <property type="term" value="F:metal ion binding"/>
    <property type="evidence" value="ECO:0007669"/>
    <property type="project" value="UniProtKB-KW"/>
</dbReference>
<evidence type="ECO:0000256" key="2">
    <source>
        <dbReference type="ARBA" id="ARBA00005220"/>
    </source>
</evidence>
<keyword evidence="6" id="KW-0732">Signal</keyword>
<accession>A0A6A3A6X1</accession>
<dbReference type="AlphaFoldDB" id="A0A6A3A6X1"/>
<dbReference type="InterPro" id="IPR011050">
    <property type="entry name" value="Pectin_lyase_fold/virulence"/>
</dbReference>
<evidence type="ECO:0000256" key="4">
    <source>
        <dbReference type="ARBA" id="ARBA00012272"/>
    </source>
</evidence>
<comment type="cofactor">
    <cofactor evidence="10">
        <name>Ca(2+)</name>
        <dbReference type="ChEBI" id="CHEBI:29108"/>
    </cofactor>
    <text evidence="10">Binds 1 Ca(2+) ion. Required for its activity.</text>
</comment>
<evidence type="ECO:0000259" key="11">
    <source>
        <dbReference type="SMART" id="SM00656"/>
    </source>
</evidence>
<evidence type="ECO:0000256" key="7">
    <source>
        <dbReference type="ARBA" id="ARBA00022837"/>
    </source>
</evidence>
<evidence type="ECO:0000256" key="1">
    <source>
        <dbReference type="ARBA" id="ARBA00000695"/>
    </source>
</evidence>
<evidence type="ECO:0000313" key="12">
    <source>
        <dbReference type="EMBL" id="KAE8699676.1"/>
    </source>
</evidence>
<dbReference type="Pfam" id="PF00544">
    <property type="entry name" value="Pectate_lyase_4"/>
    <property type="match status" value="1"/>
</dbReference>
<dbReference type="InterPro" id="IPR018082">
    <property type="entry name" value="AmbAllergen"/>
</dbReference>
<sequence>MAATCATGMEAYDPNPENATRKFNQHVHLALKKSSEEIRGLVDGDNGDDGGNSTGRRILRGKHKKYKGPCMATNPIDACWRCRDNWAENRKKLANCVVGFGHKTEGGKDGDYYVVTDDSDDDVLNPKPGTLRWAMIRDEPLWIIFARDMHIKLSHELIMQSKKTIDGRGANVHIAYGAGITIQFVQDVIIHGIHVHHILPSKGAVIRDSMDHYGQRTMGDGDGINIFGSTNIWLDHISMSECQDGLIDAIQGSTAITISNCHFTHHNDVTVTFNHFGKELIQRMPRCRLGFFHVVNNDYTHWKMYALGGSMHPTIISQGNRFVAPEDNDAKEVTNRNYAPESEWSKWIWRSEGDLLLNGARFRTSGPLVSPHYDFTKMEMIDAKPATFVGKLTKFAGALECKKGSPC</sequence>
<keyword evidence="13" id="KW-1185">Reference proteome</keyword>
<keyword evidence="5 10" id="KW-0479">Metal-binding</keyword>
<organism evidence="12 13">
    <name type="scientific">Hibiscus syriacus</name>
    <name type="common">Rose of Sharon</name>
    <dbReference type="NCBI Taxonomy" id="106335"/>
    <lineage>
        <taxon>Eukaryota</taxon>
        <taxon>Viridiplantae</taxon>
        <taxon>Streptophyta</taxon>
        <taxon>Embryophyta</taxon>
        <taxon>Tracheophyta</taxon>
        <taxon>Spermatophyta</taxon>
        <taxon>Magnoliopsida</taxon>
        <taxon>eudicotyledons</taxon>
        <taxon>Gunneridae</taxon>
        <taxon>Pentapetalae</taxon>
        <taxon>rosids</taxon>
        <taxon>malvids</taxon>
        <taxon>Malvales</taxon>
        <taxon>Malvaceae</taxon>
        <taxon>Malvoideae</taxon>
        <taxon>Hibiscus</taxon>
    </lineage>
</organism>
<keyword evidence="9 10" id="KW-0456">Lyase</keyword>
<dbReference type="InterPro" id="IPR002022">
    <property type="entry name" value="Pec_lyase"/>
</dbReference>
<comment type="pathway">
    <text evidence="2 10">Glycan metabolism; pectin degradation; 2-dehydro-3-deoxy-D-gluconate from pectin: step 2/5.</text>
</comment>
<gene>
    <name evidence="12" type="ORF">F3Y22_tig00110570pilonHSYRG00019</name>
</gene>
<comment type="caution">
    <text evidence="12">The sequence shown here is derived from an EMBL/GenBank/DDBJ whole genome shotgun (WGS) entry which is preliminary data.</text>
</comment>
<dbReference type="Proteomes" id="UP000436088">
    <property type="component" value="Unassembled WGS sequence"/>
</dbReference>
<protein>
    <recommendedName>
        <fullName evidence="4 10">Pectate lyase</fullName>
        <ecNumber evidence="4 10">4.2.2.2</ecNumber>
    </recommendedName>
</protein>
<dbReference type="SMART" id="SM00656">
    <property type="entry name" value="Amb_all"/>
    <property type="match status" value="1"/>
</dbReference>
<evidence type="ECO:0000256" key="5">
    <source>
        <dbReference type="ARBA" id="ARBA00022723"/>
    </source>
</evidence>
<dbReference type="PRINTS" id="PR00807">
    <property type="entry name" value="AMBALLERGEN"/>
</dbReference>
<dbReference type="Pfam" id="PF04431">
    <property type="entry name" value="Pec_lyase_N"/>
    <property type="match status" value="1"/>
</dbReference>
<dbReference type="InterPro" id="IPR012334">
    <property type="entry name" value="Pectin_lyas_fold"/>
</dbReference>
<feature type="domain" description="Pectate lyase" evidence="11">
    <location>
        <begin position="148"/>
        <end position="328"/>
    </location>
</feature>
<dbReference type="Gene3D" id="2.160.20.10">
    <property type="entry name" value="Single-stranded right-handed beta-helix, Pectin lyase-like"/>
    <property type="match status" value="1"/>
</dbReference>
<evidence type="ECO:0000256" key="3">
    <source>
        <dbReference type="ARBA" id="ARBA00010980"/>
    </source>
</evidence>
<keyword evidence="7 10" id="KW-0106">Calcium</keyword>
<evidence type="ECO:0000256" key="6">
    <source>
        <dbReference type="ARBA" id="ARBA00022729"/>
    </source>
</evidence>